<organism evidence="1 2">
    <name type="scientific">Haematococcus lacustris</name>
    <name type="common">Green alga</name>
    <name type="synonym">Haematococcus pluvialis</name>
    <dbReference type="NCBI Taxonomy" id="44745"/>
    <lineage>
        <taxon>Eukaryota</taxon>
        <taxon>Viridiplantae</taxon>
        <taxon>Chlorophyta</taxon>
        <taxon>core chlorophytes</taxon>
        <taxon>Chlorophyceae</taxon>
        <taxon>CS clade</taxon>
        <taxon>Chlamydomonadales</taxon>
        <taxon>Haematococcaceae</taxon>
        <taxon>Haematococcus</taxon>
    </lineage>
</organism>
<protein>
    <submittedName>
        <fullName evidence="1">Uncharacterized protein</fullName>
    </submittedName>
</protein>
<proteinExistence type="predicted"/>
<keyword evidence="2" id="KW-1185">Reference proteome</keyword>
<sequence>MIRTLLEVFGHLPPPYDQFSVLNGLLNKSVSMLKDTRRRMTSWTAEVKKETQTWATTLGAFYKDHGSSGALVQIKAWLA</sequence>
<dbReference type="EMBL" id="BLLF01005476">
    <property type="protein sequence ID" value="GFH31243.1"/>
    <property type="molecule type" value="Genomic_DNA"/>
</dbReference>
<dbReference type="Proteomes" id="UP000485058">
    <property type="component" value="Unassembled WGS sequence"/>
</dbReference>
<dbReference type="AlphaFoldDB" id="A0A6A0AG41"/>
<evidence type="ECO:0000313" key="2">
    <source>
        <dbReference type="Proteomes" id="UP000485058"/>
    </source>
</evidence>
<reference evidence="1 2" key="1">
    <citation type="submission" date="2020-02" db="EMBL/GenBank/DDBJ databases">
        <title>Draft genome sequence of Haematococcus lacustris strain NIES-144.</title>
        <authorList>
            <person name="Morimoto D."/>
            <person name="Nakagawa S."/>
            <person name="Yoshida T."/>
            <person name="Sawayama S."/>
        </authorList>
    </citation>
    <scope>NUCLEOTIDE SEQUENCE [LARGE SCALE GENOMIC DNA]</scope>
    <source>
        <strain evidence="1 2">NIES-144</strain>
    </source>
</reference>
<name>A0A6A0AG41_HAELA</name>
<evidence type="ECO:0000313" key="1">
    <source>
        <dbReference type="EMBL" id="GFH31243.1"/>
    </source>
</evidence>
<accession>A0A6A0AG41</accession>
<gene>
    <name evidence="1" type="ORF">HaLaN_30243</name>
</gene>
<comment type="caution">
    <text evidence="1">The sequence shown here is derived from an EMBL/GenBank/DDBJ whole genome shotgun (WGS) entry which is preliminary data.</text>
</comment>